<comment type="similarity">
    <text evidence="2 7">Belongs to the prokaryotic ubiquitin-like protein family.</text>
</comment>
<reference evidence="9 10" key="1">
    <citation type="journal article" date="2015" name="Int. J. Syst. Evol. Microbiol.">
        <title>Revisiting Corynebacterium glyciniphilum (ex Kubota et al., 1972) sp. nov., nom. rev., isolated from putrefied banana.</title>
        <authorList>
            <person name="Al-Dilaimi A."/>
            <person name="Bednarz H."/>
            <person name="Lomker A."/>
            <person name="Niehaus K."/>
            <person name="Kalinowski J."/>
            <person name="Ruckert C."/>
        </authorList>
    </citation>
    <scope>NUCLEOTIDE SEQUENCE [LARGE SCALE GENOMIC DNA]</scope>
    <source>
        <strain evidence="9">AJ 3170</strain>
    </source>
</reference>
<comment type="pathway">
    <text evidence="1 7">Protein degradation; proteasomal Pup-dependent pathway.</text>
</comment>
<evidence type="ECO:0000256" key="2">
    <source>
        <dbReference type="ARBA" id="ARBA00010616"/>
    </source>
</evidence>
<dbReference type="STRING" id="1404245.CGLY_08735"/>
<evidence type="ECO:0000313" key="10">
    <source>
        <dbReference type="Proteomes" id="UP000023703"/>
    </source>
</evidence>
<dbReference type="RefSeq" id="WP_038548643.1">
    <property type="nucleotide sequence ID" value="NZ_CP006842.1"/>
</dbReference>
<dbReference type="Proteomes" id="UP000023703">
    <property type="component" value="Chromosome"/>
</dbReference>
<dbReference type="GO" id="GO:0019941">
    <property type="term" value="P:modification-dependent protein catabolic process"/>
    <property type="evidence" value="ECO:0007669"/>
    <property type="project" value="UniProtKB-UniRule"/>
</dbReference>
<dbReference type="HAMAP" id="MF_02106">
    <property type="entry name" value="Pup"/>
    <property type="match status" value="1"/>
</dbReference>
<accession>X5DU28</accession>
<name>X5DU28_9CORY</name>
<keyword evidence="4 7" id="KW-1017">Isopeptide bond</keyword>
<dbReference type="GO" id="GO:0070490">
    <property type="term" value="P:protein pupylation"/>
    <property type="evidence" value="ECO:0007669"/>
    <property type="project" value="UniProtKB-UniRule"/>
</dbReference>
<proteinExistence type="inferred from homology"/>
<feature type="cross-link" description="Isoglutamyl lysine isopeptide (Gln-Lys) (interchain with K-? in acceptor proteins)" evidence="7">
    <location>
        <position position="74"/>
    </location>
</feature>
<feature type="modified residue" description="Deamidated glutamine" evidence="7">
    <location>
        <position position="74"/>
    </location>
</feature>
<dbReference type="UniPathway" id="UPA00997"/>
<dbReference type="GO" id="GO:0070628">
    <property type="term" value="F:proteasome binding"/>
    <property type="evidence" value="ECO:0007669"/>
    <property type="project" value="UniProtKB-UniRule"/>
</dbReference>
<evidence type="ECO:0000256" key="3">
    <source>
        <dbReference type="ARBA" id="ARBA00016748"/>
    </source>
</evidence>
<dbReference type="NCBIfam" id="TIGR03687">
    <property type="entry name" value="pupylate_cterm"/>
    <property type="match status" value="1"/>
</dbReference>
<comment type="subunit">
    <text evidence="7">Strongly interacts with the proteasome-associated ATPase ARC through a hydrophobic interface; the interacting region of Pup lies in its C-terminal half. There is one Pup binding site per ARC hexamer ring.</text>
</comment>
<organism evidence="9 10">
    <name type="scientific">Corynebacterium glyciniphilum AJ 3170</name>
    <dbReference type="NCBI Taxonomy" id="1404245"/>
    <lineage>
        <taxon>Bacteria</taxon>
        <taxon>Bacillati</taxon>
        <taxon>Actinomycetota</taxon>
        <taxon>Actinomycetes</taxon>
        <taxon>Mycobacteriales</taxon>
        <taxon>Corynebacteriaceae</taxon>
        <taxon>Corynebacterium</taxon>
    </lineage>
</organism>
<evidence type="ECO:0000256" key="4">
    <source>
        <dbReference type="ARBA" id="ARBA00022499"/>
    </source>
</evidence>
<protein>
    <recommendedName>
        <fullName evidence="3 7">Prokaryotic ubiquitin-like protein Pup</fullName>
    </recommendedName>
    <alternativeName>
        <fullName evidence="6 7">Bacterial ubiquitin-like modifier</fullName>
    </alternativeName>
</protein>
<evidence type="ECO:0000256" key="5">
    <source>
        <dbReference type="ARBA" id="ARBA00022786"/>
    </source>
</evidence>
<keyword evidence="10" id="KW-1185">Reference proteome</keyword>
<feature type="region of interest" description="ARC ATPase binding" evidence="7">
    <location>
        <begin position="31"/>
        <end position="68"/>
    </location>
</feature>
<dbReference type="HOGENOM" id="CLU_183816_1_0_11"/>
<dbReference type="KEGG" id="cgy:CGLY_08735"/>
<sequence length="74" mass="7371">MTAGSGSTGGSSQGQVHGGRGPADEDGPGATDSTASGQEQLKVSGTDDLLDEIDGLLESNAEEFVKSYVQKGGQ</sequence>
<feature type="compositionally biased region" description="Gly residues" evidence="8">
    <location>
        <begin position="1"/>
        <end position="21"/>
    </location>
</feature>
<evidence type="ECO:0000256" key="1">
    <source>
        <dbReference type="ARBA" id="ARBA00004707"/>
    </source>
</evidence>
<dbReference type="GO" id="GO:0010498">
    <property type="term" value="P:proteasomal protein catabolic process"/>
    <property type="evidence" value="ECO:0007669"/>
    <property type="project" value="UniProtKB-UniRule"/>
</dbReference>
<gene>
    <name evidence="7" type="primary">pup</name>
    <name evidence="9" type="ORF">CGLY_08735</name>
</gene>
<comment type="domain">
    <text evidence="7">The N-terminal unstructured half of Pup provides a signal required to initiate unfolding and degradation by the proteasome but is not needed for pupylation, while the C-terminal helical half of Pup interacts with ARC to target proteins to the proteasome.</text>
</comment>
<evidence type="ECO:0000256" key="8">
    <source>
        <dbReference type="SAM" id="MobiDB-lite"/>
    </source>
</evidence>
<feature type="compositionally biased region" description="Polar residues" evidence="8">
    <location>
        <begin position="31"/>
        <end position="43"/>
    </location>
</feature>
<dbReference type="eggNOG" id="ENOG5033BS6">
    <property type="taxonomic scope" value="Bacteria"/>
</dbReference>
<comment type="PTM">
    <text evidence="7">Is modified by deamidation of its C-terminal glutamine to glutamate by the deamidase Dop, a prerequisite to the subsequent pupylation process.</text>
</comment>
<evidence type="ECO:0000313" key="9">
    <source>
        <dbReference type="EMBL" id="AHW64192.1"/>
    </source>
</evidence>
<evidence type="ECO:0000256" key="7">
    <source>
        <dbReference type="HAMAP-Rule" id="MF_02106"/>
    </source>
</evidence>
<comment type="function">
    <text evidence="7">Protein modifier that is covalently attached to lysine residues of substrate proteins, thereby targeting them for proteasomal degradation. The tagging system is termed pupylation.</text>
</comment>
<evidence type="ECO:0000256" key="6">
    <source>
        <dbReference type="ARBA" id="ARBA00032321"/>
    </source>
</evidence>
<dbReference type="GO" id="GO:0031386">
    <property type="term" value="F:protein tag activity"/>
    <property type="evidence" value="ECO:0007669"/>
    <property type="project" value="UniProtKB-UniRule"/>
</dbReference>
<dbReference type="AlphaFoldDB" id="X5DU28"/>
<keyword evidence="5 7" id="KW-0833">Ubl conjugation pathway</keyword>
<feature type="region of interest" description="Disordered" evidence="8">
    <location>
        <begin position="1"/>
        <end position="47"/>
    </location>
</feature>
<dbReference type="Pfam" id="PF05639">
    <property type="entry name" value="Pup"/>
    <property type="match status" value="1"/>
</dbReference>
<dbReference type="EMBL" id="CP006842">
    <property type="protein sequence ID" value="AHW64192.1"/>
    <property type="molecule type" value="Genomic_DNA"/>
</dbReference>
<dbReference type="InterPro" id="IPR008515">
    <property type="entry name" value="Ubiquitin-like_Pup"/>
</dbReference>